<name>A0A521BJQ2_9SPHI</name>
<dbReference type="InterPro" id="IPR025857">
    <property type="entry name" value="MacB_PCD"/>
</dbReference>
<dbReference type="Pfam" id="PF12704">
    <property type="entry name" value="MacB_PCD"/>
    <property type="match status" value="1"/>
</dbReference>
<dbReference type="InterPro" id="IPR003838">
    <property type="entry name" value="ABC3_permease_C"/>
</dbReference>
<sequence length="447" mass="48859">MISIFNDRNLNSLEIAFSSIMANKVRGVLTALGIIFGVAAIITMLAIGKGAEAEILEQLKTTGVNNIIINAIDLNNNESATKKEETENEAVKPIAQTKLFSKGLSLEDVKSIKSIANTVEDISPEAQFETSLMCAGRKQQIKLIGITSSFINTNALEISQGNHFNKTQEEEGLAVCIIGNDIKKRFFTTEDAIGKYIKCGNQWLKVVGGIKEKKNNKTAQKNFGIRDQNSDIYVPIQTLLIRYQNPAIIKPQSSNAEEENQKQTNHQIKRLTVKVKSSDDLEATAELITKLLKRRHNQVMDFEVIIPEILLKQEKKTKEIFSFVLSAIAGISLLVGGIGIMNIMLASVLERTKEIGTRLAIGAQKRDIIKQFLFEAILISLSGGIIGIVLGVSGALLVAKIAKINTLISGFSIIISFAVASGVGIIFGYTPAKKAANQNPIESLRYE</sequence>
<accession>A0A521BJQ2</accession>
<evidence type="ECO:0000259" key="9">
    <source>
        <dbReference type="Pfam" id="PF12704"/>
    </source>
</evidence>
<proteinExistence type="inferred from homology"/>
<dbReference type="GO" id="GO:0022857">
    <property type="term" value="F:transmembrane transporter activity"/>
    <property type="evidence" value="ECO:0007669"/>
    <property type="project" value="TreeGrafter"/>
</dbReference>
<reference evidence="10 11" key="1">
    <citation type="submission" date="2017-05" db="EMBL/GenBank/DDBJ databases">
        <authorList>
            <person name="Varghese N."/>
            <person name="Submissions S."/>
        </authorList>
    </citation>
    <scope>NUCLEOTIDE SEQUENCE [LARGE SCALE GENOMIC DNA]</scope>
    <source>
        <strain evidence="10 11">DSM 21342</strain>
    </source>
</reference>
<evidence type="ECO:0000256" key="3">
    <source>
        <dbReference type="ARBA" id="ARBA00022692"/>
    </source>
</evidence>
<evidence type="ECO:0000256" key="1">
    <source>
        <dbReference type="ARBA" id="ARBA00004651"/>
    </source>
</evidence>
<evidence type="ECO:0000256" key="7">
    <source>
        <dbReference type="SAM" id="Phobius"/>
    </source>
</evidence>
<feature type="transmembrane region" description="Helical" evidence="7">
    <location>
        <begin position="372"/>
        <end position="398"/>
    </location>
</feature>
<comment type="similarity">
    <text evidence="6">Belongs to the ABC-4 integral membrane protein family.</text>
</comment>
<dbReference type="Pfam" id="PF02687">
    <property type="entry name" value="FtsX"/>
    <property type="match status" value="1"/>
</dbReference>
<organism evidence="10 11">
    <name type="scientific">Solitalea koreensis</name>
    <dbReference type="NCBI Taxonomy" id="543615"/>
    <lineage>
        <taxon>Bacteria</taxon>
        <taxon>Pseudomonadati</taxon>
        <taxon>Bacteroidota</taxon>
        <taxon>Sphingobacteriia</taxon>
        <taxon>Sphingobacteriales</taxon>
        <taxon>Sphingobacteriaceae</taxon>
        <taxon>Solitalea</taxon>
    </lineage>
</organism>
<dbReference type="InterPro" id="IPR050250">
    <property type="entry name" value="Macrolide_Exporter_MacB"/>
</dbReference>
<dbReference type="OrthoDB" id="9770036at2"/>
<dbReference type="Proteomes" id="UP000315971">
    <property type="component" value="Unassembled WGS sequence"/>
</dbReference>
<evidence type="ECO:0000256" key="6">
    <source>
        <dbReference type="ARBA" id="ARBA00038076"/>
    </source>
</evidence>
<dbReference type="GO" id="GO:0005886">
    <property type="term" value="C:plasma membrane"/>
    <property type="evidence" value="ECO:0007669"/>
    <property type="project" value="UniProtKB-SubCell"/>
</dbReference>
<feature type="domain" description="ABC3 transporter permease C-terminal" evidence="8">
    <location>
        <begin position="327"/>
        <end position="440"/>
    </location>
</feature>
<keyword evidence="3 7" id="KW-0812">Transmembrane</keyword>
<dbReference type="PANTHER" id="PTHR30572:SF4">
    <property type="entry name" value="ABC TRANSPORTER PERMEASE YTRF"/>
    <property type="match status" value="1"/>
</dbReference>
<evidence type="ECO:0000259" key="8">
    <source>
        <dbReference type="Pfam" id="PF02687"/>
    </source>
</evidence>
<keyword evidence="4 7" id="KW-1133">Transmembrane helix</keyword>
<feature type="transmembrane region" description="Helical" evidence="7">
    <location>
        <begin position="320"/>
        <end position="349"/>
    </location>
</feature>
<gene>
    <name evidence="10" type="ORF">SAMN06265350_102254</name>
</gene>
<evidence type="ECO:0000313" key="10">
    <source>
        <dbReference type="EMBL" id="SMO47378.1"/>
    </source>
</evidence>
<dbReference type="AlphaFoldDB" id="A0A521BJQ2"/>
<dbReference type="RefSeq" id="WP_142601791.1">
    <property type="nucleotide sequence ID" value="NZ_FXSZ01000002.1"/>
</dbReference>
<keyword evidence="5 7" id="KW-0472">Membrane</keyword>
<feature type="transmembrane region" description="Helical" evidence="7">
    <location>
        <begin position="28"/>
        <end position="48"/>
    </location>
</feature>
<protein>
    <submittedName>
        <fullName evidence="10">Putative ABC transport system permease protein</fullName>
    </submittedName>
</protein>
<keyword evidence="11" id="KW-1185">Reference proteome</keyword>
<dbReference type="PANTHER" id="PTHR30572">
    <property type="entry name" value="MEMBRANE COMPONENT OF TRANSPORTER-RELATED"/>
    <property type="match status" value="1"/>
</dbReference>
<evidence type="ECO:0000313" key="11">
    <source>
        <dbReference type="Proteomes" id="UP000315971"/>
    </source>
</evidence>
<comment type="subcellular location">
    <subcellularLocation>
        <location evidence="1">Cell membrane</location>
        <topology evidence="1">Multi-pass membrane protein</topology>
    </subcellularLocation>
</comment>
<feature type="transmembrane region" description="Helical" evidence="7">
    <location>
        <begin position="404"/>
        <end position="429"/>
    </location>
</feature>
<dbReference type="EMBL" id="FXSZ01000002">
    <property type="protein sequence ID" value="SMO47378.1"/>
    <property type="molecule type" value="Genomic_DNA"/>
</dbReference>
<evidence type="ECO:0000256" key="4">
    <source>
        <dbReference type="ARBA" id="ARBA00022989"/>
    </source>
</evidence>
<evidence type="ECO:0000256" key="2">
    <source>
        <dbReference type="ARBA" id="ARBA00022475"/>
    </source>
</evidence>
<feature type="domain" description="MacB-like periplasmic core" evidence="9">
    <location>
        <begin position="28"/>
        <end position="290"/>
    </location>
</feature>
<keyword evidence="2" id="KW-1003">Cell membrane</keyword>
<evidence type="ECO:0000256" key="5">
    <source>
        <dbReference type="ARBA" id="ARBA00023136"/>
    </source>
</evidence>